<dbReference type="GO" id="GO:0006396">
    <property type="term" value="P:RNA processing"/>
    <property type="evidence" value="ECO:0007669"/>
    <property type="project" value="InterPro"/>
</dbReference>
<accession>A0A8H3SGV4</accession>
<dbReference type="AlphaFoldDB" id="A0A8H3SGV4"/>
<organism evidence="1 2">
    <name type="scientific">Aspergillus udagawae</name>
    <dbReference type="NCBI Taxonomy" id="91492"/>
    <lineage>
        <taxon>Eukaryota</taxon>
        <taxon>Fungi</taxon>
        <taxon>Dikarya</taxon>
        <taxon>Ascomycota</taxon>
        <taxon>Pezizomycotina</taxon>
        <taxon>Eurotiomycetes</taxon>
        <taxon>Eurotiomycetidae</taxon>
        <taxon>Eurotiales</taxon>
        <taxon>Aspergillaceae</taxon>
        <taxon>Aspergillus</taxon>
        <taxon>Aspergillus subgen. Fumigati</taxon>
    </lineage>
</organism>
<dbReference type="GO" id="GO:0004525">
    <property type="term" value="F:ribonuclease III activity"/>
    <property type="evidence" value="ECO:0007669"/>
    <property type="project" value="InterPro"/>
</dbReference>
<dbReference type="Proteomes" id="UP000465221">
    <property type="component" value="Unassembled WGS sequence"/>
</dbReference>
<evidence type="ECO:0000313" key="1">
    <source>
        <dbReference type="EMBL" id="GFF59415.1"/>
    </source>
</evidence>
<dbReference type="InterPro" id="IPR036389">
    <property type="entry name" value="RNase_III_sf"/>
</dbReference>
<name>A0A8H3SGV4_9EURO</name>
<gene>
    <name evidence="1" type="ORF">IFM46972_11377</name>
</gene>
<dbReference type="EMBL" id="BLKC01000215">
    <property type="protein sequence ID" value="GFF59415.1"/>
    <property type="molecule type" value="Genomic_DNA"/>
</dbReference>
<proteinExistence type="predicted"/>
<evidence type="ECO:0000313" key="2">
    <source>
        <dbReference type="Proteomes" id="UP000465221"/>
    </source>
</evidence>
<dbReference type="SUPFAM" id="SSF69065">
    <property type="entry name" value="RNase III domain-like"/>
    <property type="match status" value="1"/>
</dbReference>
<sequence>MSDEWSLKKVETIFNYRFRSRDRLSEAITAAGAEDENHDGNRRLSGIGLDVLSLFLNIDGVMDNAERNVLSHSHMKEKFLSASNNYVVSIIVLSLRSALQSTSASSTALGLVQVAQRYSENAFRL</sequence>
<reference evidence="1 2" key="1">
    <citation type="submission" date="2020-01" db="EMBL/GenBank/DDBJ databases">
        <title>Draft genome sequence of Aspergillus udagawae IFM 46972.</title>
        <authorList>
            <person name="Takahashi H."/>
            <person name="Yaguchi T."/>
        </authorList>
    </citation>
    <scope>NUCLEOTIDE SEQUENCE [LARGE SCALE GENOMIC DNA]</scope>
    <source>
        <strain evidence="1 2">IFM 46972</strain>
    </source>
</reference>
<comment type="caution">
    <text evidence="1">The sequence shown here is derived from an EMBL/GenBank/DDBJ whole genome shotgun (WGS) entry which is preliminary data.</text>
</comment>
<protein>
    <submittedName>
        <fullName evidence="1">Uncharacterized protein</fullName>
    </submittedName>
</protein>
<dbReference type="Gene3D" id="1.10.1520.10">
    <property type="entry name" value="Ribonuclease III domain"/>
    <property type="match status" value="1"/>
</dbReference>